<keyword evidence="2" id="KW-1185">Reference proteome</keyword>
<accession>A0ACD3BGY3</accession>
<proteinExistence type="predicted"/>
<protein>
    <submittedName>
        <fullName evidence="1">Uncharacterized protein</fullName>
    </submittedName>
</protein>
<evidence type="ECO:0000313" key="2">
    <source>
        <dbReference type="Proteomes" id="UP000308600"/>
    </source>
</evidence>
<gene>
    <name evidence="1" type="ORF">BDN72DRAFT_891122</name>
</gene>
<reference evidence="1 2" key="1">
    <citation type="journal article" date="2019" name="Nat. Ecol. Evol.">
        <title>Megaphylogeny resolves global patterns of mushroom evolution.</title>
        <authorList>
            <person name="Varga T."/>
            <person name="Krizsan K."/>
            <person name="Foldi C."/>
            <person name="Dima B."/>
            <person name="Sanchez-Garcia M."/>
            <person name="Sanchez-Ramirez S."/>
            <person name="Szollosi G.J."/>
            <person name="Szarkandi J.G."/>
            <person name="Papp V."/>
            <person name="Albert L."/>
            <person name="Andreopoulos W."/>
            <person name="Angelini C."/>
            <person name="Antonin V."/>
            <person name="Barry K.W."/>
            <person name="Bougher N.L."/>
            <person name="Buchanan P."/>
            <person name="Buyck B."/>
            <person name="Bense V."/>
            <person name="Catcheside P."/>
            <person name="Chovatia M."/>
            <person name="Cooper J."/>
            <person name="Damon W."/>
            <person name="Desjardin D."/>
            <person name="Finy P."/>
            <person name="Geml J."/>
            <person name="Haridas S."/>
            <person name="Hughes K."/>
            <person name="Justo A."/>
            <person name="Karasinski D."/>
            <person name="Kautmanova I."/>
            <person name="Kiss B."/>
            <person name="Kocsube S."/>
            <person name="Kotiranta H."/>
            <person name="LaButti K.M."/>
            <person name="Lechner B.E."/>
            <person name="Liimatainen K."/>
            <person name="Lipzen A."/>
            <person name="Lukacs Z."/>
            <person name="Mihaltcheva S."/>
            <person name="Morgado L.N."/>
            <person name="Niskanen T."/>
            <person name="Noordeloos M.E."/>
            <person name="Ohm R.A."/>
            <person name="Ortiz-Santana B."/>
            <person name="Ovrebo C."/>
            <person name="Racz N."/>
            <person name="Riley R."/>
            <person name="Savchenko A."/>
            <person name="Shiryaev A."/>
            <person name="Soop K."/>
            <person name="Spirin V."/>
            <person name="Szebenyi C."/>
            <person name="Tomsovsky M."/>
            <person name="Tulloss R.E."/>
            <person name="Uehling J."/>
            <person name="Grigoriev I.V."/>
            <person name="Vagvolgyi C."/>
            <person name="Papp T."/>
            <person name="Martin F.M."/>
            <person name="Miettinen O."/>
            <person name="Hibbett D.S."/>
            <person name="Nagy L.G."/>
        </authorList>
    </citation>
    <scope>NUCLEOTIDE SEQUENCE [LARGE SCALE GENOMIC DNA]</scope>
    <source>
        <strain evidence="1 2">NL-1719</strain>
    </source>
</reference>
<sequence>MLNPRLGVKPGEGTTSPRRSTEATHGTSKSGPTPNVEERDPAAKLKQALRDFSSPHDEVLSQLYGQPLPSDSAPVGGGNAPTGTGVVDANRPVLTPILMSRSQSSNRDRLNALGETLYDPFDGTPIGPLVAPDSSLSNDTNDDALWSHLSKIVDLQNQVAHKHTEMEGVGSKSGDAKGKHKATTKVVPTPYRGGAPSVGDGDGGDNDADEGDDDDDEESNQERLREEEFARLAGQFDGRKKAIGNIMKELEDLSKALTNFHALQAPKIEFPSQSRNNTSSTFPESVPTTPPSNNPVHILPSGSIVPPAPLSRVTPRTNVPTLIVNTVEPGRQGYLSESPLSFAGTPLPREGAPT</sequence>
<dbReference type="Proteomes" id="UP000308600">
    <property type="component" value="Unassembled WGS sequence"/>
</dbReference>
<dbReference type="EMBL" id="ML208259">
    <property type="protein sequence ID" value="TFK77378.1"/>
    <property type="molecule type" value="Genomic_DNA"/>
</dbReference>
<organism evidence="1 2">
    <name type="scientific">Pluteus cervinus</name>
    <dbReference type="NCBI Taxonomy" id="181527"/>
    <lineage>
        <taxon>Eukaryota</taxon>
        <taxon>Fungi</taxon>
        <taxon>Dikarya</taxon>
        <taxon>Basidiomycota</taxon>
        <taxon>Agaricomycotina</taxon>
        <taxon>Agaricomycetes</taxon>
        <taxon>Agaricomycetidae</taxon>
        <taxon>Agaricales</taxon>
        <taxon>Pluteineae</taxon>
        <taxon>Pluteaceae</taxon>
        <taxon>Pluteus</taxon>
    </lineage>
</organism>
<name>A0ACD3BGY3_9AGAR</name>
<evidence type="ECO:0000313" key="1">
    <source>
        <dbReference type="EMBL" id="TFK77378.1"/>
    </source>
</evidence>